<keyword evidence="2" id="KW-0560">Oxidoreductase</keyword>
<dbReference type="FunFam" id="3.40.50.720:FF:000149">
    <property type="entry name" value="15-hydroxyprostaglandin dehydrogenase [NAD(+)]"/>
    <property type="match status" value="1"/>
</dbReference>
<dbReference type="PRINTS" id="PR00081">
    <property type="entry name" value="GDHRDH"/>
</dbReference>
<gene>
    <name evidence="4" type="ORF">R5R35_005773</name>
</gene>
<dbReference type="GO" id="GO:0016616">
    <property type="term" value="F:oxidoreductase activity, acting on the CH-OH group of donors, NAD or NADP as acceptor"/>
    <property type="evidence" value="ECO:0007669"/>
    <property type="project" value="TreeGrafter"/>
</dbReference>
<organism evidence="4 5">
    <name type="scientific">Gryllus longicercus</name>
    <dbReference type="NCBI Taxonomy" id="2509291"/>
    <lineage>
        <taxon>Eukaryota</taxon>
        <taxon>Metazoa</taxon>
        <taxon>Ecdysozoa</taxon>
        <taxon>Arthropoda</taxon>
        <taxon>Hexapoda</taxon>
        <taxon>Insecta</taxon>
        <taxon>Pterygota</taxon>
        <taxon>Neoptera</taxon>
        <taxon>Polyneoptera</taxon>
        <taxon>Orthoptera</taxon>
        <taxon>Ensifera</taxon>
        <taxon>Gryllidea</taxon>
        <taxon>Grylloidea</taxon>
        <taxon>Gryllidae</taxon>
        <taxon>Gryllinae</taxon>
        <taxon>Gryllus</taxon>
    </lineage>
</organism>
<dbReference type="PRINTS" id="PR00080">
    <property type="entry name" value="SDRFAMILY"/>
</dbReference>
<dbReference type="SUPFAM" id="SSF51735">
    <property type="entry name" value="NAD(P)-binding Rossmann-fold domains"/>
    <property type="match status" value="1"/>
</dbReference>
<reference evidence="4 5" key="1">
    <citation type="submission" date="2024-03" db="EMBL/GenBank/DDBJ databases">
        <title>The genome assembly and annotation of the cricket Gryllus longicercus Weissman &amp; Gray.</title>
        <authorList>
            <person name="Szrajer S."/>
            <person name="Gray D."/>
            <person name="Ylla G."/>
        </authorList>
    </citation>
    <scope>NUCLEOTIDE SEQUENCE [LARGE SCALE GENOMIC DNA]</scope>
    <source>
        <strain evidence="4">DAG 2021-001</strain>
        <tissue evidence="4">Whole body minus gut</tissue>
    </source>
</reference>
<protein>
    <recommendedName>
        <fullName evidence="6">Alcohol dehydrogenase</fullName>
    </recommendedName>
</protein>
<dbReference type="PANTHER" id="PTHR44229:SF8">
    <property type="entry name" value="ALCOHOL DEHYDROGENASE-RELATED"/>
    <property type="match status" value="1"/>
</dbReference>
<evidence type="ECO:0000256" key="1">
    <source>
        <dbReference type="ARBA" id="ARBA00006484"/>
    </source>
</evidence>
<comment type="caution">
    <text evidence="4">The sequence shown here is derived from an EMBL/GenBank/DDBJ whole genome shotgun (WGS) entry which is preliminary data.</text>
</comment>
<dbReference type="EMBL" id="JAZDUA010000009">
    <property type="protein sequence ID" value="KAK7873786.1"/>
    <property type="molecule type" value="Genomic_DNA"/>
</dbReference>
<evidence type="ECO:0000313" key="5">
    <source>
        <dbReference type="Proteomes" id="UP001378592"/>
    </source>
</evidence>
<evidence type="ECO:0000256" key="3">
    <source>
        <dbReference type="RuleBase" id="RU000363"/>
    </source>
</evidence>
<name>A0AAN9W0V4_9ORTH</name>
<dbReference type="GO" id="GO:0005737">
    <property type="term" value="C:cytoplasm"/>
    <property type="evidence" value="ECO:0007669"/>
    <property type="project" value="TreeGrafter"/>
</dbReference>
<dbReference type="AlphaFoldDB" id="A0AAN9W0V4"/>
<dbReference type="PANTHER" id="PTHR44229">
    <property type="entry name" value="15-HYDROXYPROSTAGLANDIN DEHYDROGENASE [NAD(+)]"/>
    <property type="match status" value="1"/>
</dbReference>
<evidence type="ECO:0000313" key="4">
    <source>
        <dbReference type="EMBL" id="KAK7873786.1"/>
    </source>
</evidence>
<dbReference type="Gene3D" id="3.40.50.720">
    <property type="entry name" value="NAD(P)-binding Rossmann-like Domain"/>
    <property type="match status" value="1"/>
</dbReference>
<evidence type="ECO:0008006" key="6">
    <source>
        <dbReference type="Google" id="ProtNLM"/>
    </source>
</evidence>
<proteinExistence type="inferred from homology"/>
<keyword evidence="5" id="KW-1185">Reference proteome</keyword>
<dbReference type="InterPro" id="IPR002347">
    <property type="entry name" value="SDR_fam"/>
</dbReference>
<dbReference type="Pfam" id="PF00106">
    <property type="entry name" value="adh_short"/>
    <property type="match status" value="1"/>
</dbReference>
<accession>A0AAN9W0V4</accession>
<evidence type="ECO:0000256" key="2">
    <source>
        <dbReference type="ARBA" id="ARBA00023002"/>
    </source>
</evidence>
<dbReference type="Proteomes" id="UP001378592">
    <property type="component" value="Unassembled WGS sequence"/>
</dbReference>
<sequence length="259" mass="28039">MSLQGQVALVTGGASGIGLATCKEFLKEGANVAVCDISTKGEEVVKSLQAEFGAERSIFVKADVCSDDEVEAAFGKTKSHFKKLTIVVNNAGIVNDSTWEKEVDLNLKGVIRGMLAAWKYMGKQDGGSGGTVVNLSSIAAVMIAPAFPFYTATKMGVIGVTRTCGEPYHVERTGVKVMAVCPGQTDTPIFGELVHYRPEFNEPFQKWTTELPKQTAGNVARAIVHIINDGSSGSVWMSENEEPTYRLYFPEYNDMRVPK</sequence>
<dbReference type="InterPro" id="IPR036291">
    <property type="entry name" value="NAD(P)-bd_dom_sf"/>
</dbReference>
<comment type="similarity">
    <text evidence="1 3">Belongs to the short-chain dehydrogenases/reductases (SDR) family.</text>
</comment>